<dbReference type="SUPFAM" id="SSF51569">
    <property type="entry name" value="Aldolase"/>
    <property type="match status" value="1"/>
</dbReference>
<comment type="similarity">
    <text evidence="4">Belongs to the type-I 3-dehydroquinase family.</text>
</comment>
<keyword evidence="3 4" id="KW-0704">Schiff base</keyword>
<dbReference type="GO" id="GO:0009073">
    <property type="term" value="P:aromatic amino acid family biosynthetic process"/>
    <property type="evidence" value="ECO:0007669"/>
    <property type="project" value="UniProtKB-KW"/>
</dbReference>
<feature type="binding site" evidence="4">
    <location>
        <position position="174"/>
    </location>
    <ligand>
        <name>3-dehydroquinate</name>
        <dbReference type="ChEBI" id="CHEBI:32364"/>
    </ligand>
</feature>
<keyword evidence="2 4" id="KW-0456">Lyase</keyword>
<comment type="function">
    <text evidence="4">Involved in the third step of the chorismate pathway, which leads to the biosynthesis of aromatic amino acids. Catalyzes the cis-dehydration of 3-dehydroquinate (DHQ) and introduces the first double bond of the aromatic ring to yield 3-dehydroshikimate.</text>
</comment>
<feature type="binding site" evidence="4">
    <location>
        <position position="199"/>
    </location>
    <ligand>
        <name>3-dehydroquinate</name>
        <dbReference type="ChEBI" id="CHEBI:32364"/>
    </ligand>
</feature>
<dbReference type="GO" id="GO:0009423">
    <property type="term" value="P:chorismate biosynthetic process"/>
    <property type="evidence" value="ECO:0007669"/>
    <property type="project" value="UniProtKB-UniRule"/>
</dbReference>
<reference evidence="5" key="1">
    <citation type="journal article" date="2020" name="Biotechnol. Biofuels">
        <title>New insights from the biogas microbiome by comprehensive genome-resolved metagenomics of nearly 1600 species originating from multiple anaerobic digesters.</title>
        <authorList>
            <person name="Campanaro S."/>
            <person name="Treu L."/>
            <person name="Rodriguez-R L.M."/>
            <person name="Kovalovszki A."/>
            <person name="Ziels R.M."/>
            <person name="Maus I."/>
            <person name="Zhu X."/>
            <person name="Kougias P.G."/>
            <person name="Basile A."/>
            <person name="Luo G."/>
            <person name="Schluter A."/>
            <person name="Konstantinidis K.T."/>
            <person name="Angelidaki I."/>
        </authorList>
    </citation>
    <scope>NUCLEOTIDE SEQUENCE</scope>
    <source>
        <strain evidence="5">AS06rmzACSIP_7</strain>
    </source>
</reference>
<feature type="binding site" evidence="4">
    <location>
        <position position="53"/>
    </location>
    <ligand>
        <name>3-dehydroquinate</name>
        <dbReference type="ChEBI" id="CHEBI:32364"/>
    </ligand>
</feature>
<dbReference type="Proteomes" id="UP000777265">
    <property type="component" value="Unassembled WGS sequence"/>
</dbReference>
<comment type="caution">
    <text evidence="5">The sequence shown here is derived from an EMBL/GenBank/DDBJ whole genome shotgun (WGS) entry which is preliminary data.</text>
</comment>
<evidence type="ECO:0000256" key="4">
    <source>
        <dbReference type="HAMAP-Rule" id="MF_00214"/>
    </source>
</evidence>
<feature type="active site" description="Schiff-base intermediate with substrate" evidence="4">
    <location>
        <position position="134"/>
    </location>
</feature>
<accession>A0A971M3K8</accession>
<comment type="subunit">
    <text evidence="4">Homodimer.</text>
</comment>
<organism evidence="5 6">
    <name type="scientific">Syntrophorhabdus aromaticivorans</name>
    <dbReference type="NCBI Taxonomy" id="328301"/>
    <lineage>
        <taxon>Bacteria</taxon>
        <taxon>Pseudomonadati</taxon>
        <taxon>Thermodesulfobacteriota</taxon>
        <taxon>Syntrophorhabdia</taxon>
        <taxon>Syntrophorhabdales</taxon>
        <taxon>Syntrophorhabdaceae</taxon>
        <taxon>Syntrophorhabdus</taxon>
    </lineage>
</organism>
<dbReference type="HAMAP" id="MF_00214">
    <property type="entry name" value="AroD"/>
    <property type="match status" value="1"/>
</dbReference>
<sequence>MICVSIAERSAEACLKALSGLDFAEIRMEGMNLTVEDIRTIFSQPLTLMATCRPGIMEDGQRRDLLINAIEAGARYVDIEAGSDSRYRQPIINTARAYGCRVIMSFHDYNKTPPLKTLKQIISLCFAEGADIAKIACKVHSERDNIRLLGLLDREKSGGELVVVGMGEQGRITRIVAPFLGSPFTYASLAEGKETAVGQVSKNKLENIMRLIREI</sequence>
<feature type="binding site" evidence="4">
    <location>
        <position position="195"/>
    </location>
    <ligand>
        <name>3-dehydroquinate</name>
        <dbReference type="ChEBI" id="CHEBI:32364"/>
    </ligand>
</feature>
<dbReference type="GO" id="GO:0003855">
    <property type="term" value="F:3-dehydroquinate dehydratase activity"/>
    <property type="evidence" value="ECO:0007669"/>
    <property type="project" value="UniProtKB-UniRule"/>
</dbReference>
<evidence type="ECO:0000256" key="1">
    <source>
        <dbReference type="ARBA" id="ARBA00001864"/>
    </source>
</evidence>
<dbReference type="InterPro" id="IPR050146">
    <property type="entry name" value="Type-I_3-dehydroquinase"/>
</dbReference>
<dbReference type="Gene3D" id="3.20.20.70">
    <property type="entry name" value="Aldolase class I"/>
    <property type="match status" value="1"/>
</dbReference>
<dbReference type="GO" id="GO:0008652">
    <property type="term" value="P:amino acid biosynthetic process"/>
    <property type="evidence" value="ECO:0007669"/>
    <property type="project" value="UniProtKB-KW"/>
</dbReference>
<evidence type="ECO:0000256" key="3">
    <source>
        <dbReference type="ARBA" id="ARBA00023270"/>
    </source>
</evidence>
<comment type="pathway">
    <text evidence="4">Metabolic intermediate biosynthesis; chorismate biosynthesis; chorismate from D-erythrose 4-phosphate and phosphoenolpyruvate: step 3/7.</text>
</comment>
<proteinExistence type="inferred from homology"/>
<gene>
    <name evidence="4" type="primary">aroD</name>
    <name evidence="5" type="ORF">GXY80_03290</name>
</gene>
<dbReference type="InterPro" id="IPR001381">
    <property type="entry name" value="DHquinase_I"/>
</dbReference>
<evidence type="ECO:0000313" key="6">
    <source>
        <dbReference type="Proteomes" id="UP000777265"/>
    </source>
</evidence>
<feature type="active site" description="Proton donor/acceptor" evidence="4">
    <location>
        <position position="107"/>
    </location>
</feature>
<dbReference type="EC" id="4.2.1.10" evidence="4"/>
<feature type="binding site" evidence="4">
    <location>
        <position position="5"/>
    </location>
    <ligand>
        <name>3-dehydroquinate</name>
        <dbReference type="ChEBI" id="CHEBI:32364"/>
    </ligand>
</feature>
<reference evidence="5" key="2">
    <citation type="submission" date="2020-01" db="EMBL/GenBank/DDBJ databases">
        <authorList>
            <person name="Campanaro S."/>
        </authorList>
    </citation>
    <scope>NUCLEOTIDE SEQUENCE</scope>
    <source>
        <strain evidence="5">AS06rmzACSIP_7</strain>
    </source>
</reference>
<dbReference type="PANTHER" id="PTHR43699">
    <property type="entry name" value="3-DEHYDROQUINATE DEHYDRATASE"/>
    <property type="match status" value="1"/>
</dbReference>
<dbReference type="PANTHER" id="PTHR43699:SF1">
    <property type="entry name" value="3-DEHYDROQUINATE DEHYDRATASE"/>
    <property type="match status" value="1"/>
</dbReference>
<dbReference type="Pfam" id="PF01487">
    <property type="entry name" value="DHquinase_I"/>
    <property type="match status" value="1"/>
</dbReference>
<keyword evidence="4" id="KW-0028">Amino-acid biosynthesis</keyword>
<feature type="binding site" evidence="4">
    <location>
        <begin position="25"/>
        <end position="27"/>
    </location>
    <ligand>
        <name>3-dehydroquinate</name>
        <dbReference type="ChEBI" id="CHEBI:32364"/>
    </ligand>
</feature>
<dbReference type="CDD" id="cd00502">
    <property type="entry name" value="DHQase_I"/>
    <property type="match status" value="1"/>
</dbReference>
<dbReference type="EMBL" id="JAAYEE010000058">
    <property type="protein sequence ID" value="NLW34496.1"/>
    <property type="molecule type" value="Genomic_DNA"/>
</dbReference>
<evidence type="ECO:0000313" key="5">
    <source>
        <dbReference type="EMBL" id="NLW34496.1"/>
    </source>
</evidence>
<comment type="catalytic activity">
    <reaction evidence="1 4">
        <text>3-dehydroquinate = 3-dehydroshikimate + H2O</text>
        <dbReference type="Rhea" id="RHEA:21096"/>
        <dbReference type="ChEBI" id="CHEBI:15377"/>
        <dbReference type="ChEBI" id="CHEBI:16630"/>
        <dbReference type="ChEBI" id="CHEBI:32364"/>
        <dbReference type="EC" id="4.2.1.10"/>
    </reaction>
</comment>
<evidence type="ECO:0000256" key="2">
    <source>
        <dbReference type="ARBA" id="ARBA00023239"/>
    </source>
</evidence>
<keyword evidence="4" id="KW-0057">Aromatic amino acid biosynthesis</keyword>
<protein>
    <recommendedName>
        <fullName evidence="4">3-dehydroquinate dehydratase</fullName>
        <shortName evidence="4">3-dehydroquinase</shortName>
        <ecNumber evidence="4">4.2.1.10</ecNumber>
    </recommendedName>
    <alternativeName>
        <fullName evidence="4">Type I DHQase</fullName>
    </alternativeName>
    <alternativeName>
        <fullName evidence="4">Type I dehydroquinase</fullName>
        <shortName evidence="4">DHQ1</shortName>
    </alternativeName>
</protein>
<dbReference type="InterPro" id="IPR013785">
    <property type="entry name" value="Aldolase_TIM"/>
</dbReference>
<dbReference type="GO" id="GO:0046279">
    <property type="term" value="P:3,4-dihydroxybenzoate biosynthetic process"/>
    <property type="evidence" value="ECO:0007669"/>
    <property type="project" value="TreeGrafter"/>
</dbReference>
<name>A0A971M3K8_9BACT</name>
<dbReference type="AlphaFoldDB" id="A0A971M3K8"/>